<evidence type="ECO:0000256" key="2">
    <source>
        <dbReference type="ARBA" id="ARBA00022692"/>
    </source>
</evidence>
<evidence type="ECO:0000313" key="8">
    <source>
        <dbReference type="Proteomes" id="UP001152747"/>
    </source>
</evidence>
<evidence type="ECO:0000256" key="3">
    <source>
        <dbReference type="ARBA" id="ARBA00022989"/>
    </source>
</evidence>
<evidence type="ECO:0000256" key="1">
    <source>
        <dbReference type="ARBA" id="ARBA00004370"/>
    </source>
</evidence>
<dbReference type="InterPro" id="IPR017452">
    <property type="entry name" value="GPCR_Rhodpsn_7TM"/>
</dbReference>
<dbReference type="PROSITE" id="PS50262">
    <property type="entry name" value="G_PROTEIN_RECEP_F1_2"/>
    <property type="match status" value="1"/>
</dbReference>
<proteinExistence type="predicted"/>
<feature type="domain" description="G-protein coupled receptors family 1 profile" evidence="6">
    <location>
        <begin position="22"/>
        <end position="235"/>
    </location>
</feature>
<feature type="transmembrane region" description="Helical" evidence="5">
    <location>
        <begin position="52"/>
        <end position="71"/>
    </location>
</feature>
<dbReference type="AlphaFoldDB" id="A0A9P1IYF0"/>
<comment type="caution">
    <text evidence="7">The sequence shown here is derived from an EMBL/GenBank/DDBJ whole genome shotgun (WGS) entry which is preliminary data.</text>
</comment>
<feature type="transmembrane region" description="Helical" evidence="5">
    <location>
        <begin position="77"/>
        <end position="102"/>
    </location>
</feature>
<feature type="transmembrane region" description="Helical" evidence="5">
    <location>
        <begin position="183"/>
        <end position="207"/>
    </location>
</feature>
<dbReference type="EMBL" id="CANHGI010000005">
    <property type="protein sequence ID" value="CAI5451693.1"/>
    <property type="molecule type" value="Genomic_DNA"/>
</dbReference>
<dbReference type="Gene3D" id="1.20.1070.10">
    <property type="entry name" value="Rhodopsin 7-helix transmembrane proteins"/>
    <property type="match status" value="1"/>
</dbReference>
<feature type="transmembrane region" description="Helical" evidence="5">
    <location>
        <begin position="6"/>
        <end position="31"/>
    </location>
</feature>
<protein>
    <recommendedName>
        <fullName evidence="6">G-protein coupled receptors family 1 profile domain-containing protein</fullName>
    </recommendedName>
</protein>
<organism evidence="7 8">
    <name type="scientific">Caenorhabditis angaria</name>
    <dbReference type="NCBI Taxonomy" id="860376"/>
    <lineage>
        <taxon>Eukaryota</taxon>
        <taxon>Metazoa</taxon>
        <taxon>Ecdysozoa</taxon>
        <taxon>Nematoda</taxon>
        <taxon>Chromadorea</taxon>
        <taxon>Rhabditida</taxon>
        <taxon>Rhabditina</taxon>
        <taxon>Rhabditomorpha</taxon>
        <taxon>Rhabditoidea</taxon>
        <taxon>Rhabditidae</taxon>
        <taxon>Peloderinae</taxon>
        <taxon>Caenorhabditis</taxon>
    </lineage>
</organism>
<keyword evidence="4 5" id="KW-0472">Membrane</keyword>
<evidence type="ECO:0000313" key="7">
    <source>
        <dbReference type="EMBL" id="CAI5451693.1"/>
    </source>
</evidence>
<dbReference type="InterPro" id="IPR019430">
    <property type="entry name" value="7TM_GPCR_serpentine_rcpt_Srx"/>
</dbReference>
<evidence type="ECO:0000256" key="4">
    <source>
        <dbReference type="ARBA" id="ARBA00023136"/>
    </source>
</evidence>
<reference evidence="7" key="1">
    <citation type="submission" date="2022-11" db="EMBL/GenBank/DDBJ databases">
        <authorList>
            <person name="Kikuchi T."/>
        </authorList>
    </citation>
    <scope>NUCLEOTIDE SEQUENCE</scope>
    <source>
        <strain evidence="7">PS1010</strain>
    </source>
</reference>
<sequence length="312" mass="36269">MDFVDIIASFLLFTIGIIGVFLNTLIVYIFIYEKSHQTAFNLICTARAANNAIVLTTTFLLIFFVVATLPSSPYPQWFEFLCISFGISLYLVNEYTSIIIALNRFIALFAPTFYSKYCGIKITAFLLLLLYIYRLFETVSELSSYIPRKCYTIFGKEKLSYKLIYADTPCVNTDDNYSEFTNIIYLILFLFVSVLFLNIATFIRIAIFIFNRKSMDQNSKNRMKKNAILFFQTIIQDALVLIDMFFTFKLGYPNKPKIWSFIHTILVWELIHTMDGLIMILFNERISVIKNRLFSQPTVIVQPTSKSDFSQK</sequence>
<dbReference type="PANTHER" id="PTHR23013:SF13">
    <property type="entry name" value="7TM GPCR SERPENTINE RECEPTOR CLASS X (SRX) DOMAIN-CONTAINING PROTEIN-RELATED"/>
    <property type="match status" value="1"/>
</dbReference>
<feature type="transmembrane region" description="Helical" evidence="5">
    <location>
        <begin position="227"/>
        <end position="246"/>
    </location>
</feature>
<dbReference type="Proteomes" id="UP001152747">
    <property type="component" value="Unassembled WGS sequence"/>
</dbReference>
<accession>A0A9P1IYF0</accession>
<evidence type="ECO:0000256" key="5">
    <source>
        <dbReference type="SAM" id="Phobius"/>
    </source>
</evidence>
<dbReference type="SUPFAM" id="SSF81321">
    <property type="entry name" value="Family A G protein-coupled receptor-like"/>
    <property type="match status" value="1"/>
</dbReference>
<dbReference type="Pfam" id="PF10328">
    <property type="entry name" value="7TM_GPCR_Srx"/>
    <property type="match status" value="1"/>
</dbReference>
<gene>
    <name evidence="7" type="ORF">CAMP_LOCUS14330</name>
</gene>
<keyword evidence="8" id="KW-1185">Reference proteome</keyword>
<dbReference type="OrthoDB" id="5837543at2759"/>
<name>A0A9P1IYF0_9PELO</name>
<keyword evidence="2 5" id="KW-0812">Transmembrane</keyword>
<keyword evidence="3 5" id="KW-1133">Transmembrane helix</keyword>
<evidence type="ECO:0000259" key="6">
    <source>
        <dbReference type="PROSITE" id="PS50262"/>
    </source>
</evidence>
<feature type="transmembrane region" description="Helical" evidence="5">
    <location>
        <begin position="114"/>
        <end position="133"/>
    </location>
</feature>
<comment type="subcellular location">
    <subcellularLocation>
        <location evidence="1">Membrane</location>
    </subcellularLocation>
</comment>
<feature type="transmembrane region" description="Helical" evidence="5">
    <location>
        <begin position="258"/>
        <end position="282"/>
    </location>
</feature>
<dbReference type="GO" id="GO:0016020">
    <property type="term" value="C:membrane"/>
    <property type="evidence" value="ECO:0007669"/>
    <property type="project" value="UniProtKB-SubCell"/>
</dbReference>
<dbReference type="PANTHER" id="PTHR23013">
    <property type="entry name" value="SERPENTINE RECEPTOR"/>
    <property type="match status" value="1"/>
</dbReference>